<dbReference type="InterPro" id="IPR050951">
    <property type="entry name" value="Retrovirus_Pol_polyprotein"/>
</dbReference>
<dbReference type="Proteomes" id="UP000765509">
    <property type="component" value="Unassembled WGS sequence"/>
</dbReference>
<keyword evidence="3" id="KW-1185">Reference proteome</keyword>
<feature type="domain" description="Integrase zinc-binding" evidence="1">
    <location>
        <begin position="121"/>
        <end position="179"/>
    </location>
</feature>
<dbReference type="PANTHER" id="PTHR37984:SF5">
    <property type="entry name" value="PROTEIN NYNRIN-LIKE"/>
    <property type="match status" value="1"/>
</dbReference>
<reference evidence="2" key="1">
    <citation type="submission" date="2021-03" db="EMBL/GenBank/DDBJ databases">
        <title>Draft genome sequence of rust myrtle Austropuccinia psidii MF-1, a brazilian biotype.</title>
        <authorList>
            <person name="Quecine M.C."/>
            <person name="Pachon D.M.R."/>
            <person name="Bonatelli M.L."/>
            <person name="Correr F.H."/>
            <person name="Franceschini L.M."/>
            <person name="Leite T.F."/>
            <person name="Margarido G.R.A."/>
            <person name="Almeida C.A."/>
            <person name="Ferrarezi J.A."/>
            <person name="Labate C.A."/>
        </authorList>
    </citation>
    <scope>NUCLEOTIDE SEQUENCE</scope>
    <source>
        <strain evidence="2">MF-1</strain>
    </source>
</reference>
<accession>A0A9Q3F7I1</accession>
<evidence type="ECO:0000259" key="1">
    <source>
        <dbReference type="Pfam" id="PF17921"/>
    </source>
</evidence>
<proteinExistence type="predicted"/>
<evidence type="ECO:0000313" key="2">
    <source>
        <dbReference type="EMBL" id="MBW0534119.1"/>
    </source>
</evidence>
<dbReference type="EMBL" id="AVOT02039137">
    <property type="protein sequence ID" value="MBW0534119.1"/>
    <property type="molecule type" value="Genomic_DNA"/>
</dbReference>
<name>A0A9Q3F7I1_9BASI</name>
<evidence type="ECO:0000313" key="3">
    <source>
        <dbReference type="Proteomes" id="UP000765509"/>
    </source>
</evidence>
<dbReference type="AlphaFoldDB" id="A0A9Q3F7I1"/>
<organism evidence="2 3">
    <name type="scientific">Austropuccinia psidii MF-1</name>
    <dbReference type="NCBI Taxonomy" id="1389203"/>
    <lineage>
        <taxon>Eukaryota</taxon>
        <taxon>Fungi</taxon>
        <taxon>Dikarya</taxon>
        <taxon>Basidiomycota</taxon>
        <taxon>Pucciniomycotina</taxon>
        <taxon>Pucciniomycetes</taxon>
        <taxon>Pucciniales</taxon>
        <taxon>Sphaerophragmiaceae</taxon>
        <taxon>Austropuccinia</taxon>
    </lineage>
</organism>
<sequence length="228" mass="26349">MNILHKYGNIYKNADGLSRWPLQNHINNPAYVPEKASLEIPTEGINFTDLKASLFEEVRKGYTHDNNCSILCQLLTKDWKDSSLIHAIDEIWKKSYDEGIFHLLDGIIYHRTKHTCVMTVVNRSLINILLKECHDSLFSGHLPEGRTRAKVKTCIWCPMRQKDAADYCKTFYKCQNTNKSTGKRLGNMIKIEEPSRPWDIVHMDWVTGLPPGGDRSYNAFIVIVYRFS</sequence>
<comment type="caution">
    <text evidence="2">The sequence shown here is derived from an EMBL/GenBank/DDBJ whole genome shotgun (WGS) entry which is preliminary data.</text>
</comment>
<dbReference type="InterPro" id="IPR041588">
    <property type="entry name" value="Integrase_H2C2"/>
</dbReference>
<dbReference type="PANTHER" id="PTHR37984">
    <property type="entry name" value="PROTEIN CBG26694"/>
    <property type="match status" value="1"/>
</dbReference>
<protein>
    <recommendedName>
        <fullName evidence="1">Integrase zinc-binding domain-containing protein</fullName>
    </recommendedName>
</protein>
<dbReference type="Gene3D" id="1.10.340.70">
    <property type="match status" value="1"/>
</dbReference>
<dbReference type="Pfam" id="PF17921">
    <property type="entry name" value="Integrase_H2C2"/>
    <property type="match status" value="1"/>
</dbReference>
<gene>
    <name evidence="2" type="ORF">O181_073834</name>
</gene>